<dbReference type="Gene3D" id="3.20.70.20">
    <property type="match status" value="1"/>
</dbReference>
<name>A0A4Y7RAK7_9FIRM</name>
<dbReference type="AlphaFoldDB" id="A0A4Y7RAK7"/>
<reference evidence="6 7" key="1">
    <citation type="journal article" date="2018" name="Environ. Microbiol.">
        <title>Novel energy conservation strategies and behaviour of Pelotomaculum schinkii driving syntrophic propionate catabolism.</title>
        <authorList>
            <person name="Hidalgo-Ahumada C.A.P."/>
            <person name="Nobu M.K."/>
            <person name="Narihiro T."/>
            <person name="Tamaki H."/>
            <person name="Liu W.T."/>
            <person name="Kamagata Y."/>
            <person name="Stams A.J.M."/>
            <person name="Imachi H."/>
            <person name="Sousa D.Z."/>
        </authorList>
    </citation>
    <scope>NUCLEOTIDE SEQUENCE [LARGE SCALE GENOMIC DNA]</scope>
    <source>
        <strain evidence="6 7">HH</strain>
    </source>
</reference>
<gene>
    <name evidence="6" type="primary">bssA_2</name>
    <name evidence="6" type="ORF">Psch_02754</name>
</gene>
<dbReference type="PROSITE" id="PS51149">
    <property type="entry name" value="GLY_RADICAL_2"/>
    <property type="match status" value="1"/>
</dbReference>
<evidence type="ECO:0000256" key="1">
    <source>
        <dbReference type="ARBA" id="ARBA00022818"/>
    </source>
</evidence>
<feature type="domain" description="PFL" evidence="5">
    <location>
        <begin position="37"/>
        <end position="711"/>
    </location>
</feature>
<evidence type="ECO:0000259" key="4">
    <source>
        <dbReference type="PROSITE" id="PS51149"/>
    </source>
</evidence>
<dbReference type="NCBIfam" id="TIGR01774">
    <property type="entry name" value="PFL2-3"/>
    <property type="match status" value="1"/>
</dbReference>
<dbReference type="Pfam" id="PF02901">
    <property type="entry name" value="PFL-like"/>
    <property type="match status" value="1"/>
</dbReference>
<protein>
    <submittedName>
        <fullName evidence="6">Benzylsuccinate synthase alpha subunit</fullName>
        <ecNumber evidence="6">4.1.99.11</ecNumber>
    </submittedName>
</protein>
<dbReference type="GO" id="GO:0005829">
    <property type="term" value="C:cytosol"/>
    <property type="evidence" value="ECO:0007669"/>
    <property type="project" value="TreeGrafter"/>
</dbReference>
<evidence type="ECO:0000259" key="5">
    <source>
        <dbReference type="PROSITE" id="PS51554"/>
    </source>
</evidence>
<dbReference type="Proteomes" id="UP000298324">
    <property type="component" value="Unassembled WGS sequence"/>
</dbReference>
<evidence type="ECO:0000256" key="3">
    <source>
        <dbReference type="PROSITE-ProRule" id="PRU00493"/>
    </source>
</evidence>
<dbReference type="InterPro" id="IPR004184">
    <property type="entry name" value="PFL_dom"/>
</dbReference>
<organism evidence="6 7">
    <name type="scientific">Pelotomaculum schinkii</name>
    <dbReference type="NCBI Taxonomy" id="78350"/>
    <lineage>
        <taxon>Bacteria</taxon>
        <taxon>Bacillati</taxon>
        <taxon>Bacillota</taxon>
        <taxon>Clostridia</taxon>
        <taxon>Eubacteriales</taxon>
        <taxon>Desulfotomaculaceae</taxon>
        <taxon>Pelotomaculum</taxon>
    </lineage>
</organism>
<dbReference type="InterPro" id="IPR051215">
    <property type="entry name" value="GRE"/>
</dbReference>
<accession>A0A4Y7RAK7</accession>
<dbReference type="InterPro" id="IPR010098">
    <property type="entry name" value="PFL2/GDeHydtase_fam"/>
</dbReference>
<dbReference type="GO" id="GO:0018805">
    <property type="term" value="F:benzylsuccinate synthase activity"/>
    <property type="evidence" value="ECO:0007669"/>
    <property type="project" value="UniProtKB-EC"/>
</dbReference>
<dbReference type="InterPro" id="IPR001150">
    <property type="entry name" value="Gly_radical"/>
</dbReference>
<feature type="modified residue" description="Glycine radical" evidence="3">
    <location>
        <position position="818"/>
    </location>
</feature>
<keyword evidence="7" id="KW-1185">Reference proteome</keyword>
<dbReference type="EC" id="4.1.99.11" evidence="6"/>
<evidence type="ECO:0000313" key="7">
    <source>
        <dbReference type="Proteomes" id="UP000298324"/>
    </source>
</evidence>
<keyword evidence="2 6" id="KW-0456">Lyase</keyword>
<evidence type="ECO:0000313" key="6">
    <source>
        <dbReference type="EMBL" id="TEB05713.1"/>
    </source>
</evidence>
<dbReference type="RefSeq" id="WP_190258464.1">
    <property type="nucleotide sequence ID" value="NZ_QFGA01000002.1"/>
</dbReference>
<dbReference type="SUPFAM" id="SSF51998">
    <property type="entry name" value="PFL-like glycyl radical enzymes"/>
    <property type="match status" value="1"/>
</dbReference>
<dbReference type="EMBL" id="QFGA01000002">
    <property type="protein sequence ID" value="TEB05713.1"/>
    <property type="molecule type" value="Genomic_DNA"/>
</dbReference>
<dbReference type="Pfam" id="PF01228">
    <property type="entry name" value="Gly_radical"/>
    <property type="match status" value="1"/>
</dbReference>
<comment type="caution">
    <text evidence="6">The sequence shown here is derived from an EMBL/GenBank/DDBJ whole genome shotgun (WGS) entry which is preliminary data.</text>
</comment>
<dbReference type="PANTHER" id="PTHR43641:SF2">
    <property type="entry name" value="DEHYDRATASE YBIW-RELATED"/>
    <property type="match status" value="1"/>
</dbReference>
<sequence length="843" mass="93717">MCAIEKSFYAGPCGVEPYDKEWGVGVSGMVDNPSPYPRINRMLKWLDAVTPGADHERACLVTEAYQKHNYKPQIVKCAEALSNVLRNVTVRIYPDELIVGEIAAPAKSASVFPEFSFNWIVDEIKNNPWENRTHDVHVISEETEKRLLELADYWSGKTVEEQIKGTCTDEELKGCQMGKGVYFSDLYMYGGVGHVCANYEMLFKQGFGGLKKKVEEKLAGINPSLPEDIKKRNFYQAQLIVVDASIEFIKRYAWLAREMAVKEQDATRKKELLQIADNCAWVSENPPRTFWEAIQLYHLATNIILIESNGHSVTYGRFDQLFYPFYKNDMKNGTVTKDFVQELIENFFIKLHELNKLRDTGNTMVASDTRMGGTALDVGGVDRKGHDATNDLSFMVLDAHAHTRIPNPWMAVRFHANTPVEFKIKVFNVIRIGTGEPKILNDEVNIPAAMAYGRTLEDARDYVGIGCVEPDAAGKEYGWHDATYFNMAKVFEMAINNGRCIGCGSTCPRWEICGSVGKRLGAPTGSLADFKSFDEVLDAYDKQMNYWCDRLVSMVNIMDLTHQALKPLPYLSLLIDDCTEKGVDVTAGGARYNFSGPQGVGTGTVGDGLSTIKQLVFEEKKVTGAELLKAVENNWEGYEPLYALVNSKKVHHYGNDDDYADELANFALSTYCKNLGKRPNAHGGVFVPGVFSVSVNVGAGFFCGASVDGRKAFEPVSDCLGPVHTYAGSHDVNGPTAIANSVSKLDLERVGNGTILNWKFTPTCLTGETGRDNLISVIDGFFEKKGMQSQFNVVSRETLLAAQANPERYKGLLVRVAGYSAYFVQLSKELQDDIIGRTELSFD</sequence>
<dbReference type="PROSITE" id="PS51554">
    <property type="entry name" value="PFL"/>
    <property type="match status" value="1"/>
</dbReference>
<evidence type="ECO:0000256" key="2">
    <source>
        <dbReference type="ARBA" id="ARBA00023239"/>
    </source>
</evidence>
<proteinExistence type="predicted"/>
<feature type="domain" description="Glycine radical" evidence="4">
    <location>
        <begin position="722"/>
        <end position="843"/>
    </location>
</feature>
<keyword evidence="1 3" id="KW-0556">Organic radical</keyword>
<dbReference type="PANTHER" id="PTHR43641">
    <property type="entry name" value="FORMATE ACETYLTRANSFERASE 3-RELATED"/>
    <property type="match status" value="1"/>
</dbReference>